<keyword evidence="1" id="KW-0472">Membrane</keyword>
<dbReference type="RefSeq" id="WP_013446161.1">
    <property type="nucleotide sequence ID" value="NC_014734.1"/>
</dbReference>
<protein>
    <submittedName>
        <fullName evidence="2">Uncharacterized protein</fullName>
    </submittedName>
</protein>
<dbReference type="Proteomes" id="UP000008718">
    <property type="component" value="Chromosome"/>
</dbReference>
<feature type="transmembrane region" description="Helical" evidence="1">
    <location>
        <begin position="6"/>
        <end position="25"/>
    </location>
</feature>
<dbReference type="KEGG" id="ppn:Palpr_2662"/>
<dbReference type="EMBL" id="CP002345">
    <property type="protein sequence ID" value="ADQ80792.1"/>
    <property type="molecule type" value="Genomic_DNA"/>
</dbReference>
<proteinExistence type="predicted"/>
<evidence type="ECO:0000313" key="3">
    <source>
        <dbReference type="Proteomes" id="UP000008718"/>
    </source>
</evidence>
<dbReference type="AlphaFoldDB" id="E4T7U8"/>
<reference key="1">
    <citation type="submission" date="2010-11" db="EMBL/GenBank/DDBJ databases">
        <title>The complete genome of Paludibacter propionicigenes DSM 17365.</title>
        <authorList>
            <consortium name="US DOE Joint Genome Institute (JGI-PGF)"/>
            <person name="Lucas S."/>
            <person name="Copeland A."/>
            <person name="Lapidus A."/>
            <person name="Bruce D."/>
            <person name="Goodwin L."/>
            <person name="Pitluck S."/>
            <person name="Kyrpides N."/>
            <person name="Mavromatis K."/>
            <person name="Ivanova N."/>
            <person name="Munk A.C."/>
            <person name="Brettin T."/>
            <person name="Detter J.C."/>
            <person name="Han C."/>
            <person name="Tapia R."/>
            <person name="Land M."/>
            <person name="Hauser L."/>
            <person name="Markowitz V."/>
            <person name="Cheng J.-F."/>
            <person name="Hugenholtz P."/>
            <person name="Woyke T."/>
            <person name="Wu D."/>
            <person name="Gronow S."/>
            <person name="Wellnitz S."/>
            <person name="Brambilla E."/>
            <person name="Klenk H.-P."/>
            <person name="Eisen J.A."/>
        </authorList>
    </citation>
    <scope>NUCLEOTIDE SEQUENCE</scope>
    <source>
        <strain>WB4</strain>
    </source>
</reference>
<reference evidence="2 3" key="2">
    <citation type="journal article" date="2011" name="Stand. Genomic Sci.">
        <title>Complete genome sequence of Paludibacter propionicigenes type strain (WB4).</title>
        <authorList>
            <person name="Gronow S."/>
            <person name="Munk C."/>
            <person name="Lapidus A."/>
            <person name="Nolan M."/>
            <person name="Lucas S."/>
            <person name="Hammon N."/>
            <person name="Deshpande S."/>
            <person name="Cheng J.F."/>
            <person name="Tapia R."/>
            <person name="Han C."/>
            <person name="Goodwin L."/>
            <person name="Pitluck S."/>
            <person name="Liolios K."/>
            <person name="Ivanova N."/>
            <person name="Mavromatis K."/>
            <person name="Mikhailova N."/>
            <person name="Pati A."/>
            <person name="Chen A."/>
            <person name="Palaniappan K."/>
            <person name="Land M."/>
            <person name="Hauser L."/>
            <person name="Chang Y.J."/>
            <person name="Jeffries C.D."/>
            <person name="Brambilla E."/>
            <person name="Rohde M."/>
            <person name="Goker M."/>
            <person name="Detter J.C."/>
            <person name="Woyke T."/>
            <person name="Bristow J."/>
            <person name="Eisen J.A."/>
            <person name="Markowitz V."/>
            <person name="Hugenholtz P."/>
            <person name="Kyrpides N.C."/>
            <person name="Klenk H.P."/>
        </authorList>
    </citation>
    <scope>NUCLEOTIDE SEQUENCE [LARGE SCALE GENOMIC DNA]</scope>
    <source>
        <strain evidence="3">DSM 17365 / JCM 13257 / WB4</strain>
    </source>
</reference>
<sequence length="65" mass="7422">MDAIISFLELAGGVILSFAAGWLFARISGYGEFYDKMLYDDESDAYITIKESKDNDDDIIHQFYI</sequence>
<keyword evidence="3" id="KW-1185">Reference proteome</keyword>
<name>E4T7U8_PALPW</name>
<keyword evidence="1" id="KW-0812">Transmembrane</keyword>
<gene>
    <name evidence="2" type="ordered locus">Palpr_2662</name>
</gene>
<accession>E4T7U8</accession>
<evidence type="ECO:0000313" key="2">
    <source>
        <dbReference type="EMBL" id="ADQ80792.1"/>
    </source>
</evidence>
<evidence type="ECO:0000256" key="1">
    <source>
        <dbReference type="SAM" id="Phobius"/>
    </source>
</evidence>
<organism evidence="2 3">
    <name type="scientific">Paludibacter propionicigenes (strain DSM 17365 / JCM 13257 / WB4)</name>
    <dbReference type="NCBI Taxonomy" id="694427"/>
    <lineage>
        <taxon>Bacteria</taxon>
        <taxon>Pseudomonadati</taxon>
        <taxon>Bacteroidota</taxon>
        <taxon>Bacteroidia</taxon>
        <taxon>Bacteroidales</taxon>
        <taxon>Paludibacteraceae</taxon>
        <taxon>Paludibacter</taxon>
    </lineage>
</organism>
<dbReference type="STRING" id="694427.Palpr_2662"/>
<dbReference type="HOGENOM" id="CLU_2845753_0_0_10"/>
<keyword evidence="1" id="KW-1133">Transmembrane helix</keyword>